<sequence>MAGSHPRSRRLAAGGGAAALFPVLYFAVRLAFFGERAVIHPENVRQYWVLVGVLAVSSIAALAAAHRRGGRRALAWHSLVAAMGLVLALLFSVSEPGQVDQPDRTPEPREQPDRGASVCHSGGGSDECVGG</sequence>
<feature type="transmembrane region" description="Helical" evidence="2">
    <location>
        <begin position="12"/>
        <end position="34"/>
    </location>
</feature>
<dbReference type="EMBL" id="CP049866">
    <property type="protein sequence ID" value="QIK76643.1"/>
    <property type="molecule type" value="Genomic_DNA"/>
</dbReference>
<dbReference type="Pfam" id="PF19747">
    <property type="entry name" value="DUF6234"/>
    <property type="match status" value="1"/>
</dbReference>
<feature type="region of interest" description="Disordered" evidence="1">
    <location>
        <begin position="96"/>
        <end position="131"/>
    </location>
</feature>
<evidence type="ECO:0000313" key="4">
    <source>
        <dbReference type="EMBL" id="QIK76643.1"/>
    </source>
</evidence>
<keyword evidence="2" id="KW-0812">Transmembrane</keyword>
<dbReference type="Proteomes" id="UP000502035">
    <property type="component" value="Chromosome"/>
</dbReference>
<accession>A0A6G7YIS3</accession>
<dbReference type="AlphaFoldDB" id="A0A6G7YIS3"/>
<dbReference type="InterPro" id="IPR046201">
    <property type="entry name" value="DUF6234"/>
</dbReference>
<evidence type="ECO:0000256" key="1">
    <source>
        <dbReference type="SAM" id="MobiDB-lite"/>
    </source>
</evidence>
<name>A0A6G7YIS3_9ACTN</name>
<evidence type="ECO:0000313" key="5">
    <source>
        <dbReference type="Proteomes" id="UP000502035"/>
    </source>
</evidence>
<dbReference type="RefSeq" id="WP_166320276.1">
    <property type="nucleotide sequence ID" value="NZ_CP049866.1"/>
</dbReference>
<evidence type="ECO:0000256" key="2">
    <source>
        <dbReference type="SAM" id="Phobius"/>
    </source>
</evidence>
<keyword evidence="2" id="KW-0472">Membrane</keyword>
<feature type="compositionally biased region" description="Gly residues" evidence="1">
    <location>
        <begin position="121"/>
        <end position="131"/>
    </location>
</feature>
<keyword evidence="2" id="KW-1133">Transmembrane helix</keyword>
<proteinExistence type="predicted"/>
<feature type="compositionally biased region" description="Basic and acidic residues" evidence="1">
    <location>
        <begin position="101"/>
        <end position="113"/>
    </location>
</feature>
<feature type="transmembrane region" description="Helical" evidence="2">
    <location>
        <begin position="46"/>
        <end position="66"/>
    </location>
</feature>
<evidence type="ECO:0000259" key="3">
    <source>
        <dbReference type="Pfam" id="PF19747"/>
    </source>
</evidence>
<organism evidence="4 5">
    <name type="scientific">Nocardioides piscis</name>
    <dbReference type="NCBI Taxonomy" id="2714938"/>
    <lineage>
        <taxon>Bacteria</taxon>
        <taxon>Bacillati</taxon>
        <taxon>Actinomycetota</taxon>
        <taxon>Actinomycetes</taxon>
        <taxon>Propionibacteriales</taxon>
        <taxon>Nocardioidaceae</taxon>
        <taxon>Nocardioides</taxon>
    </lineage>
</organism>
<reference evidence="4 5" key="1">
    <citation type="submission" date="2020-03" db="EMBL/GenBank/DDBJ databases">
        <title>Nocardioides sp. nov., isolated from fish.</title>
        <authorList>
            <person name="Hyun D.-W."/>
            <person name="Bae J.-W."/>
        </authorList>
    </citation>
    <scope>NUCLEOTIDE SEQUENCE [LARGE SCALE GENOMIC DNA]</scope>
    <source>
        <strain evidence="4 5">HDW12A</strain>
    </source>
</reference>
<dbReference type="KEGG" id="npi:G7071_15645"/>
<keyword evidence="5" id="KW-1185">Reference proteome</keyword>
<feature type="domain" description="DUF6234" evidence="3">
    <location>
        <begin position="26"/>
        <end position="128"/>
    </location>
</feature>
<feature type="transmembrane region" description="Helical" evidence="2">
    <location>
        <begin position="73"/>
        <end position="93"/>
    </location>
</feature>
<protein>
    <submittedName>
        <fullName evidence="4">NnrS family protein</fullName>
    </submittedName>
</protein>
<gene>
    <name evidence="4" type="ORF">G7071_15645</name>
</gene>